<dbReference type="Proteomes" id="UP001162780">
    <property type="component" value="Chromosome"/>
</dbReference>
<reference evidence="8" key="1">
    <citation type="submission" date="2022-11" db="EMBL/GenBank/DDBJ databases">
        <title>Methylomonas rapida sp. nov., Carotenoid-Producing Obligate Methanotrophs with High Growth Characteristics and Biotechnological Potential.</title>
        <authorList>
            <person name="Tikhonova E.N."/>
            <person name="Suleimanov R.Z."/>
            <person name="Miroshnikov K."/>
            <person name="Oshkin I.Y."/>
            <person name="Belova S.E."/>
            <person name="Danilova O.V."/>
            <person name="Ashikhmin A."/>
            <person name="Konopkin A."/>
            <person name="But S.Y."/>
            <person name="Khmelenina V.N."/>
            <person name="Kuznetsov N."/>
            <person name="Pimenov N.V."/>
            <person name="Dedysh S.N."/>
        </authorList>
    </citation>
    <scope>NUCLEOTIDE SEQUENCE</scope>
    <source>
        <strain evidence="8">MP1</strain>
    </source>
</reference>
<evidence type="ECO:0000259" key="7">
    <source>
        <dbReference type="SMART" id="SM00852"/>
    </source>
</evidence>
<protein>
    <recommendedName>
        <fullName evidence="6">Molybdopterin molybdenumtransferase</fullName>
        <ecNumber evidence="6">2.10.1.1</ecNumber>
    </recommendedName>
</protein>
<feature type="domain" description="MoaB/Mog" evidence="7">
    <location>
        <begin position="188"/>
        <end position="325"/>
    </location>
</feature>
<dbReference type="Pfam" id="PF00994">
    <property type="entry name" value="MoCF_biosynth"/>
    <property type="match status" value="1"/>
</dbReference>
<dbReference type="Pfam" id="PF03453">
    <property type="entry name" value="MoeA_N"/>
    <property type="match status" value="1"/>
</dbReference>
<comment type="pathway">
    <text evidence="2 6">Cofactor biosynthesis; molybdopterin biosynthesis.</text>
</comment>
<dbReference type="SUPFAM" id="SSF53218">
    <property type="entry name" value="Molybdenum cofactor biosynthesis proteins"/>
    <property type="match status" value="1"/>
</dbReference>
<dbReference type="InterPro" id="IPR005111">
    <property type="entry name" value="MoeA_C_domain_IV"/>
</dbReference>
<organism evidence="8 9">
    <name type="scientific">Methylomonas rapida</name>
    <dbReference type="NCBI Taxonomy" id="2963939"/>
    <lineage>
        <taxon>Bacteria</taxon>
        <taxon>Pseudomonadati</taxon>
        <taxon>Pseudomonadota</taxon>
        <taxon>Gammaproteobacteria</taxon>
        <taxon>Methylococcales</taxon>
        <taxon>Methylococcaceae</taxon>
        <taxon>Methylomonas</taxon>
    </lineage>
</organism>
<proteinExistence type="inferred from homology"/>
<dbReference type="InterPro" id="IPR038987">
    <property type="entry name" value="MoeA-like"/>
</dbReference>
<dbReference type="InterPro" id="IPR001453">
    <property type="entry name" value="MoaB/Mog_dom"/>
</dbReference>
<evidence type="ECO:0000256" key="6">
    <source>
        <dbReference type="RuleBase" id="RU365090"/>
    </source>
</evidence>
<sequence length="414" mass="44648">MTDICYPKSAKLLSVDDARQRIRQAISGIDDHQRIDLGQALGRILAKSVTSPIDIPPQRNAAMDGYAFSSADIAENTAFTLKMVGTSWAGKPFEGTAGRKQCVRIFTGAVVPDFADSVIAQEQVYVVDHDITFPSDTRPGKNIRAAGSDVRKHETLLDAGKKLRPNDLGLLAAAGVDSIEVYRQLKIGFFSTGDELTPIGTPLQAGQIYDSNRYLLAGLLNDSAYAVTDLGVIRDDRLQLEETLADAAKNFDMLLSTGGASVGEADFVNQALEKYGEVNFWKLAVKPGKPLTFGKIGNCWFFGLPGNPVAVLVTFAQFVKPALDQLAGAPAHATIQLLARCESALRKSPGRQEYQRGILRQTSAGEFSVKAAGPQDSHQLKVASLANCFIVLDKDCAGVDEGQMVIVEPFDTRI</sequence>
<dbReference type="InterPro" id="IPR008284">
    <property type="entry name" value="MoCF_biosynth_CS"/>
</dbReference>
<dbReference type="Pfam" id="PF03454">
    <property type="entry name" value="MoeA_C"/>
    <property type="match status" value="1"/>
</dbReference>
<comment type="similarity">
    <text evidence="3 6">Belongs to the MoeA family.</text>
</comment>
<comment type="cofactor">
    <cofactor evidence="6">
        <name>Mg(2+)</name>
        <dbReference type="ChEBI" id="CHEBI:18420"/>
    </cofactor>
</comment>
<dbReference type="EMBL" id="CP113517">
    <property type="protein sequence ID" value="WAR46845.1"/>
    <property type="molecule type" value="Genomic_DNA"/>
</dbReference>
<dbReference type="PANTHER" id="PTHR10192:SF5">
    <property type="entry name" value="GEPHYRIN"/>
    <property type="match status" value="1"/>
</dbReference>
<evidence type="ECO:0000256" key="3">
    <source>
        <dbReference type="ARBA" id="ARBA00010763"/>
    </source>
</evidence>
<keyword evidence="6" id="KW-0460">Magnesium</keyword>
<keyword evidence="6" id="KW-0479">Metal-binding</keyword>
<evidence type="ECO:0000256" key="4">
    <source>
        <dbReference type="ARBA" id="ARBA00023150"/>
    </source>
</evidence>
<dbReference type="PANTHER" id="PTHR10192">
    <property type="entry name" value="MOLYBDOPTERIN BIOSYNTHESIS PROTEIN"/>
    <property type="match status" value="1"/>
</dbReference>
<evidence type="ECO:0000256" key="2">
    <source>
        <dbReference type="ARBA" id="ARBA00005046"/>
    </source>
</evidence>
<comment type="catalytic activity">
    <reaction evidence="5">
        <text>adenylyl-molybdopterin + molybdate = Mo-molybdopterin + AMP + H(+)</text>
        <dbReference type="Rhea" id="RHEA:35047"/>
        <dbReference type="ChEBI" id="CHEBI:15378"/>
        <dbReference type="ChEBI" id="CHEBI:36264"/>
        <dbReference type="ChEBI" id="CHEBI:62727"/>
        <dbReference type="ChEBI" id="CHEBI:71302"/>
        <dbReference type="ChEBI" id="CHEBI:456215"/>
        <dbReference type="EC" id="2.10.1.1"/>
    </reaction>
</comment>
<dbReference type="Gene3D" id="3.90.105.10">
    <property type="entry name" value="Molybdopterin biosynthesis moea protein, domain 2"/>
    <property type="match status" value="1"/>
</dbReference>
<dbReference type="SMART" id="SM00852">
    <property type="entry name" value="MoCF_biosynth"/>
    <property type="match status" value="1"/>
</dbReference>
<keyword evidence="9" id="KW-1185">Reference proteome</keyword>
<comment type="function">
    <text evidence="1 6">Catalyzes the insertion of molybdate into adenylated molybdopterin with the concomitant release of AMP.</text>
</comment>
<dbReference type="NCBIfam" id="NF045515">
    <property type="entry name" value="Glp_gephyrin"/>
    <property type="match status" value="1"/>
</dbReference>
<accession>A0ABY7GQS7</accession>
<dbReference type="RefSeq" id="WP_255187757.1">
    <property type="nucleotide sequence ID" value="NZ_CP113517.1"/>
</dbReference>
<name>A0ABY7GQS7_9GAMM</name>
<dbReference type="SUPFAM" id="SSF63867">
    <property type="entry name" value="MoeA C-terminal domain-like"/>
    <property type="match status" value="1"/>
</dbReference>
<evidence type="ECO:0000313" key="8">
    <source>
        <dbReference type="EMBL" id="WAR46845.1"/>
    </source>
</evidence>
<dbReference type="InterPro" id="IPR036425">
    <property type="entry name" value="MoaB/Mog-like_dom_sf"/>
</dbReference>
<keyword evidence="6" id="KW-0808">Transferase</keyword>
<evidence type="ECO:0000256" key="1">
    <source>
        <dbReference type="ARBA" id="ARBA00002901"/>
    </source>
</evidence>
<dbReference type="PROSITE" id="PS01079">
    <property type="entry name" value="MOCF_BIOSYNTHESIS_2"/>
    <property type="match status" value="1"/>
</dbReference>
<evidence type="ECO:0000313" key="9">
    <source>
        <dbReference type="Proteomes" id="UP001162780"/>
    </source>
</evidence>
<dbReference type="SUPFAM" id="SSF63882">
    <property type="entry name" value="MoeA N-terminal region -like"/>
    <property type="match status" value="1"/>
</dbReference>
<dbReference type="EC" id="2.10.1.1" evidence="6"/>
<gene>
    <name evidence="8" type="ORF">NM686_010130</name>
</gene>
<dbReference type="CDD" id="cd00887">
    <property type="entry name" value="MoeA"/>
    <property type="match status" value="1"/>
</dbReference>
<dbReference type="Gene3D" id="3.40.980.10">
    <property type="entry name" value="MoaB/Mog-like domain"/>
    <property type="match status" value="1"/>
</dbReference>
<dbReference type="Gene3D" id="2.170.190.11">
    <property type="entry name" value="Molybdopterin biosynthesis moea protein, domain 3"/>
    <property type="match status" value="1"/>
</dbReference>
<dbReference type="InterPro" id="IPR036135">
    <property type="entry name" value="MoeA_linker/N_sf"/>
</dbReference>
<keyword evidence="6" id="KW-0500">Molybdenum</keyword>
<dbReference type="Gene3D" id="2.40.340.10">
    <property type="entry name" value="MoeA, C-terminal, domain IV"/>
    <property type="match status" value="1"/>
</dbReference>
<dbReference type="InterPro" id="IPR036688">
    <property type="entry name" value="MoeA_C_domain_IV_sf"/>
</dbReference>
<dbReference type="InterPro" id="IPR005110">
    <property type="entry name" value="MoeA_linker/N"/>
</dbReference>
<evidence type="ECO:0000256" key="5">
    <source>
        <dbReference type="ARBA" id="ARBA00047317"/>
    </source>
</evidence>
<keyword evidence="4 6" id="KW-0501">Molybdenum cofactor biosynthesis</keyword>
<dbReference type="NCBIfam" id="TIGR00177">
    <property type="entry name" value="molyb_syn"/>
    <property type="match status" value="1"/>
</dbReference>